<evidence type="ECO:0000256" key="1">
    <source>
        <dbReference type="ARBA" id="ARBA00006987"/>
    </source>
</evidence>
<dbReference type="AlphaFoldDB" id="A0A1M5YH16"/>
<dbReference type="PANTHER" id="PTHR42928">
    <property type="entry name" value="TRICARBOXYLATE-BINDING PROTEIN"/>
    <property type="match status" value="1"/>
</dbReference>
<proteinExistence type="inferred from homology"/>
<dbReference type="EMBL" id="FQXS01000037">
    <property type="protein sequence ID" value="SHI11347.1"/>
    <property type="molecule type" value="Genomic_DNA"/>
</dbReference>
<sequence length="327" mass="36276">MVKRFRFSSHVILCVFTLCMFLVPCTAQSKYPEKPINILVPLSAGGTADLFIRTIAPYMEEYLGQPLIIINRPGSGGALAISSVYGSKPDGYTMSFANLPTLVTIPQMREVTYNPEELVYVASPMIYEYILFVKDDAPWNTLEDFIAAARQAPDTLTYSTPGNGTTNHLAIEWLSKREGIQMRPVPFPGNPQSISAVLGGHVSAVNASTAAAVSSYQAGLLKPLVVLSEKRIALVPETMTLKDKGYDFYQYSNLGAVFPPNTPEEFRKKMEDAIRHAVEQKDVQEKVAKELFITIDFKDGNAYRAKCEEYRAIWGAILKDVGLQMKK</sequence>
<dbReference type="RefSeq" id="WP_073378973.1">
    <property type="nucleotide sequence ID" value="NZ_FQXS01000037.1"/>
</dbReference>
<dbReference type="InterPro" id="IPR042100">
    <property type="entry name" value="Bug_dom1"/>
</dbReference>
<dbReference type="PANTHER" id="PTHR42928:SF5">
    <property type="entry name" value="BLR1237 PROTEIN"/>
    <property type="match status" value="1"/>
</dbReference>
<keyword evidence="4" id="KW-1185">Reference proteome</keyword>
<dbReference type="SUPFAM" id="SSF53850">
    <property type="entry name" value="Periplasmic binding protein-like II"/>
    <property type="match status" value="1"/>
</dbReference>
<evidence type="ECO:0000313" key="4">
    <source>
        <dbReference type="Proteomes" id="UP000184139"/>
    </source>
</evidence>
<dbReference type="Gene3D" id="3.40.190.150">
    <property type="entry name" value="Bordetella uptake gene, domain 1"/>
    <property type="match status" value="1"/>
</dbReference>
<keyword evidence="2" id="KW-0732">Signal</keyword>
<keyword evidence="3" id="KW-0675">Receptor</keyword>
<accession>A0A1M5YH16</accession>
<dbReference type="CDD" id="cd07012">
    <property type="entry name" value="PBP2_Bug_TTT"/>
    <property type="match status" value="1"/>
</dbReference>
<comment type="similarity">
    <text evidence="1">Belongs to the UPF0065 (bug) family.</text>
</comment>
<gene>
    <name evidence="3" type="ORF">SAMN02745124_04028</name>
</gene>
<organism evidence="3 4">
    <name type="scientific">Desulfofustis glycolicus DSM 9705</name>
    <dbReference type="NCBI Taxonomy" id="1121409"/>
    <lineage>
        <taxon>Bacteria</taxon>
        <taxon>Pseudomonadati</taxon>
        <taxon>Thermodesulfobacteriota</taxon>
        <taxon>Desulfobulbia</taxon>
        <taxon>Desulfobulbales</taxon>
        <taxon>Desulfocapsaceae</taxon>
        <taxon>Desulfofustis</taxon>
    </lineage>
</organism>
<feature type="chain" id="PRO_5012409580" evidence="2">
    <location>
        <begin position="30"/>
        <end position="327"/>
    </location>
</feature>
<feature type="signal peptide" evidence="2">
    <location>
        <begin position="1"/>
        <end position="29"/>
    </location>
</feature>
<dbReference type="Pfam" id="PF03401">
    <property type="entry name" value="TctC"/>
    <property type="match status" value="1"/>
</dbReference>
<name>A0A1M5YH16_9BACT</name>
<dbReference type="Proteomes" id="UP000184139">
    <property type="component" value="Unassembled WGS sequence"/>
</dbReference>
<dbReference type="OrthoDB" id="8677378at2"/>
<dbReference type="Gene3D" id="3.40.190.10">
    <property type="entry name" value="Periplasmic binding protein-like II"/>
    <property type="match status" value="1"/>
</dbReference>
<protein>
    <submittedName>
        <fullName evidence="3">Tripartite-type tricarboxylate transporter, receptor component TctC</fullName>
    </submittedName>
</protein>
<evidence type="ECO:0000313" key="3">
    <source>
        <dbReference type="EMBL" id="SHI11347.1"/>
    </source>
</evidence>
<reference evidence="3 4" key="1">
    <citation type="submission" date="2016-11" db="EMBL/GenBank/DDBJ databases">
        <authorList>
            <person name="Jaros S."/>
            <person name="Januszkiewicz K."/>
            <person name="Wedrychowicz H."/>
        </authorList>
    </citation>
    <scope>NUCLEOTIDE SEQUENCE [LARGE SCALE GENOMIC DNA]</scope>
    <source>
        <strain evidence="3 4">DSM 9705</strain>
    </source>
</reference>
<dbReference type="PIRSF" id="PIRSF017082">
    <property type="entry name" value="YflP"/>
    <property type="match status" value="1"/>
</dbReference>
<evidence type="ECO:0000256" key="2">
    <source>
        <dbReference type="SAM" id="SignalP"/>
    </source>
</evidence>
<dbReference type="STRING" id="1121409.SAMN02745124_04028"/>
<dbReference type="InterPro" id="IPR005064">
    <property type="entry name" value="BUG"/>
</dbReference>